<evidence type="ECO:0000256" key="3">
    <source>
        <dbReference type="ARBA" id="ARBA00023125"/>
    </source>
</evidence>
<evidence type="ECO:0000256" key="4">
    <source>
        <dbReference type="ARBA" id="ARBA00023163"/>
    </source>
</evidence>
<keyword evidence="9" id="KW-1185">Reference proteome</keyword>
<evidence type="ECO:0000256" key="6">
    <source>
        <dbReference type="SAM" id="MobiDB-lite"/>
    </source>
</evidence>
<keyword evidence="1" id="KW-0678">Repressor</keyword>
<evidence type="ECO:0000256" key="5">
    <source>
        <dbReference type="PROSITE-ProRule" id="PRU00335"/>
    </source>
</evidence>
<dbReference type="SUPFAM" id="SSF48498">
    <property type="entry name" value="Tetracyclin repressor-like, C-terminal domain"/>
    <property type="match status" value="1"/>
</dbReference>
<dbReference type="Gene3D" id="1.10.357.10">
    <property type="entry name" value="Tetracycline Repressor, domain 2"/>
    <property type="match status" value="1"/>
</dbReference>
<dbReference type="RefSeq" id="WP_369775307.1">
    <property type="nucleotide sequence ID" value="NZ_JBGEHV010000050.1"/>
</dbReference>
<dbReference type="InterPro" id="IPR004111">
    <property type="entry name" value="Repressor_TetR_C"/>
</dbReference>
<comment type="caution">
    <text evidence="8">The sequence shown here is derived from an EMBL/GenBank/DDBJ whole genome shotgun (WGS) entry which is preliminary data.</text>
</comment>
<evidence type="ECO:0000259" key="7">
    <source>
        <dbReference type="PROSITE" id="PS50977"/>
    </source>
</evidence>
<reference evidence="8 9" key="1">
    <citation type="submission" date="2024-08" db="EMBL/GenBank/DDBJ databases">
        <title>Genome mining of Saccharopolyspora cebuensis PGLac3 from Nigerian medicinal plant.</title>
        <authorList>
            <person name="Ezeobiora C.E."/>
            <person name="Igbokwe N.H."/>
            <person name="Amin D.H."/>
            <person name="Mendie U.E."/>
        </authorList>
    </citation>
    <scope>NUCLEOTIDE SEQUENCE [LARGE SCALE GENOMIC DNA]</scope>
    <source>
        <strain evidence="8 9">PGLac3</strain>
    </source>
</reference>
<feature type="DNA-binding region" description="H-T-H motif" evidence="5">
    <location>
        <begin position="66"/>
        <end position="85"/>
    </location>
</feature>
<dbReference type="PRINTS" id="PR00400">
    <property type="entry name" value="TETREPRESSOR"/>
</dbReference>
<dbReference type="InterPro" id="IPR003012">
    <property type="entry name" value="Tet_transcr_reg_TetR"/>
</dbReference>
<dbReference type="PANTHER" id="PTHR30055">
    <property type="entry name" value="HTH-TYPE TRANSCRIPTIONAL REGULATOR RUTR"/>
    <property type="match status" value="1"/>
</dbReference>
<dbReference type="Pfam" id="PF00440">
    <property type="entry name" value="TetR_N"/>
    <property type="match status" value="1"/>
</dbReference>
<gene>
    <name evidence="8" type="ORF">AB8O55_22450</name>
</gene>
<dbReference type="SUPFAM" id="SSF46689">
    <property type="entry name" value="Homeodomain-like"/>
    <property type="match status" value="1"/>
</dbReference>
<protein>
    <submittedName>
        <fullName evidence="8">TetR/AcrR family transcriptional regulator</fullName>
    </submittedName>
</protein>
<evidence type="ECO:0000256" key="1">
    <source>
        <dbReference type="ARBA" id="ARBA00022491"/>
    </source>
</evidence>
<proteinExistence type="predicted"/>
<keyword evidence="3 5" id="KW-0238">DNA-binding</keyword>
<keyword evidence="4" id="KW-0804">Transcription</keyword>
<feature type="region of interest" description="Disordered" evidence="6">
    <location>
        <begin position="1"/>
        <end position="44"/>
    </location>
</feature>
<evidence type="ECO:0000313" key="9">
    <source>
        <dbReference type="Proteomes" id="UP001564626"/>
    </source>
</evidence>
<dbReference type="EMBL" id="JBGEHV010000050">
    <property type="protein sequence ID" value="MEY8042183.1"/>
    <property type="molecule type" value="Genomic_DNA"/>
</dbReference>
<dbReference type="PANTHER" id="PTHR30055:SF151">
    <property type="entry name" value="TRANSCRIPTIONAL REGULATORY PROTEIN"/>
    <property type="match status" value="1"/>
</dbReference>
<accession>A0ABV4CNW3</accession>
<feature type="compositionally biased region" description="Polar residues" evidence="6">
    <location>
        <begin position="1"/>
        <end position="25"/>
    </location>
</feature>
<dbReference type="InterPro" id="IPR036271">
    <property type="entry name" value="Tet_transcr_reg_TetR-rel_C_sf"/>
</dbReference>
<name>A0ABV4CNW3_9PSEU</name>
<dbReference type="InterPro" id="IPR050109">
    <property type="entry name" value="HTH-type_TetR-like_transc_reg"/>
</dbReference>
<organism evidence="8 9">
    <name type="scientific">Saccharopolyspora cebuensis</name>
    <dbReference type="NCBI Taxonomy" id="418759"/>
    <lineage>
        <taxon>Bacteria</taxon>
        <taxon>Bacillati</taxon>
        <taxon>Actinomycetota</taxon>
        <taxon>Actinomycetes</taxon>
        <taxon>Pseudonocardiales</taxon>
        <taxon>Pseudonocardiaceae</taxon>
        <taxon>Saccharopolyspora</taxon>
    </lineage>
</organism>
<dbReference type="Proteomes" id="UP001564626">
    <property type="component" value="Unassembled WGS sequence"/>
</dbReference>
<dbReference type="InterPro" id="IPR009057">
    <property type="entry name" value="Homeodomain-like_sf"/>
</dbReference>
<dbReference type="Pfam" id="PF02909">
    <property type="entry name" value="TetR_C_1"/>
    <property type="match status" value="1"/>
</dbReference>
<keyword evidence="2" id="KW-0805">Transcription regulation</keyword>
<evidence type="ECO:0000256" key="2">
    <source>
        <dbReference type="ARBA" id="ARBA00023015"/>
    </source>
</evidence>
<dbReference type="InterPro" id="IPR001647">
    <property type="entry name" value="HTH_TetR"/>
</dbReference>
<sequence>MENGTGQSQATRQSHDSAQPSNSEAAGSVWLRPRQVTPRQAAPLSRERIAAEAVAVLDSDGTQRLTMRRLAERLGTGATTLYWHVDTKDDVLDLALDEIFGEVPLPAPLASDGWREPLSAFLHQWRTVLLQHPWSAPLLGTRPLMGPNALARSEFLHATLLAAGVPQPHLAAAAYALSNYVIGSVATRAAWHARGDESAIRRAAQNHLQAHHASYPVQAEHVTMADGDWDASFTHGLNYFLDGLHARASPQ</sequence>
<feature type="domain" description="HTH tetR-type" evidence="7">
    <location>
        <begin position="43"/>
        <end position="103"/>
    </location>
</feature>
<evidence type="ECO:0000313" key="8">
    <source>
        <dbReference type="EMBL" id="MEY8042183.1"/>
    </source>
</evidence>
<dbReference type="PROSITE" id="PS50977">
    <property type="entry name" value="HTH_TETR_2"/>
    <property type="match status" value="1"/>
</dbReference>